<feature type="domain" description="Bacterial Ig" evidence="2">
    <location>
        <begin position="3987"/>
        <end position="4069"/>
    </location>
</feature>
<feature type="domain" description="Bacterial Ig" evidence="2">
    <location>
        <begin position="1862"/>
        <end position="1944"/>
    </location>
</feature>
<feature type="domain" description="Biofilm-associated protein BapA-like prefix-like" evidence="3">
    <location>
        <begin position="1"/>
        <end position="118"/>
    </location>
</feature>
<feature type="domain" description="Bacterial Ig" evidence="2">
    <location>
        <begin position="842"/>
        <end position="924"/>
    </location>
</feature>
<feature type="domain" description="Bacterial Ig" evidence="2">
    <location>
        <begin position="587"/>
        <end position="669"/>
    </location>
</feature>
<evidence type="ECO:0000256" key="1">
    <source>
        <dbReference type="SAM" id="MobiDB-lite"/>
    </source>
</evidence>
<feature type="domain" description="Bacterial Ig" evidence="2">
    <location>
        <begin position="4157"/>
        <end position="4239"/>
    </location>
</feature>
<reference evidence="6 7" key="1">
    <citation type="submission" date="2019-10" db="EMBL/GenBank/DDBJ databases">
        <title>Evaluation of single-gene subtyping targets for Pseudomonas.</title>
        <authorList>
            <person name="Reichler S.J."/>
            <person name="Orsi R.H."/>
            <person name="Wiedmann M."/>
            <person name="Martin N.H."/>
            <person name="Murphy S.I."/>
        </authorList>
    </citation>
    <scope>NUCLEOTIDE SEQUENCE [LARGE SCALE GENOMIC DNA]</scope>
    <source>
        <strain evidence="5 7">FSL R10-3254</strain>
        <strain evidence="4 6">FSL R10-3257</strain>
    </source>
</reference>
<dbReference type="Pfam" id="PF17936">
    <property type="entry name" value="Big_6"/>
    <property type="match status" value="59"/>
</dbReference>
<feature type="domain" description="Bacterial Ig" evidence="2">
    <location>
        <begin position="2032"/>
        <end position="2114"/>
    </location>
</feature>
<feature type="domain" description="Bacterial Ig" evidence="2">
    <location>
        <begin position="4072"/>
        <end position="4154"/>
    </location>
</feature>
<feature type="domain" description="Bacterial Ig" evidence="2">
    <location>
        <begin position="2712"/>
        <end position="2794"/>
    </location>
</feature>
<feature type="domain" description="Bacterial Ig" evidence="2">
    <location>
        <begin position="1607"/>
        <end position="1689"/>
    </location>
</feature>
<feature type="domain" description="Bacterial Ig" evidence="2">
    <location>
        <begin position="2372"/>
        <end position="2454"/>
    </location>
</feature>
<evidence type="ECO:0000313" key="4">
    <source>
        <dbReference type="EMBL" id="MQT47547.1"/>
    </source>
</evidence>
<evidence type="ECO:0000259" key="2">
    <source>
        <dbReference type="Pfam" id="PF17936"/>
    </source>
</evidence>
<feature type="domain" description="Bacterial Ig" evidence="2">
    <location>
        <begin position="2202"/>
        <end position="2284"/>
    </location>
</feature>
<feature type="domain" description="Bacterial Ig" evidence="2">
    <location>
        <begin position="1777"/>
        <end position="1859"/>
    </location>
</feature>
<feature type="compositionally biased region" description="Polar residues" evidence="1">
    <location>
        <begin position="249"/>
        <end position="259"/>
    </location>
</feature>
<dbReference type="InterPro" id="IPR055014">
    <property type="entry name" value="BapA_Bap-like_C"/>
</dbReference>
<feature type="domain" description="Bacterial Ig" evidence="2">
    <location>
        <begin position="3052"/>
        <end position="3133"/>
    </location>
</feature>
<feature type="domain" description="Bacterial Ig" evidence="2">
    <location>
        <begin position="3477"/>
        <end position="3559"/>
    </location>
</feature>
<feature type="domain" description="Bacterial Ig" evidence="2">
    <location>
        <begin position="1522"/>
        <end position="1604"/>
    </location>
</feature>
<feature type="domain" description="Bacterial Ig" evidence="2">
    <location>
        <begin position="2117"/>
        <end position="2199"/>
    </location>
</feature>
<feature type="domain" description="Bacterial Ig" evidence="2">
    <location>
        <begin position="502"/>
        <end position="582"/>
    </location>
</feature>
<feature type="domain" description="Bacterial Ig" evidence="2">
    <location>
        <begin position="1352"/>
        <end position="1434"/>
    </location>
</feature>
<dbReference type="Proteomes" id="UP000489190">
    <property type="component" value="Unassembled WGS sequence"/>
</dbReference>
<feature type="domain" description="Bacterial Ig" evidence="2">
    <location>
        <begin position="4412"/>
        <end position="4494"/>
    </location>
</feature>
<feature type="domain" description="Bacterial Ig" evidence="2">
    <location>
        <begin position="4327"/>
        <end position="4409"/>
    </location>
</feature>
<feature type="domain" description="Bacterial Ig" evidence="2">
    <location>
        <begin position="4667"/>
        <end position="4749"/>
    </location>
</feature>
<feature type="domain" description="Bacterial Ig" evidence="2">
    <location>
        <begin position="2967"/>
        <end position="3049"/>
    </location>
</feature>
<dbReference type="NCBIfam" id="NF045619">
    <property type="entry name" value="adhes_GNV_Cterm"/>
    <property type="match status" value="1"/>
</dbReference>
<comment type="caution">
    <text evidence="4">The sequence shown here is derived from an EMBL/GenBank/DDBJ whole genome shotgun (WGS) entry which is preliminary data.</text>
</comment>
<dbReference type="InterPro" id="IPR013783">
    <property type="entry name" value="Ig-like_fold"/>
</dbReference>
<feature type="domain" description="Bacterial Ig" evidence="2">
    <location>
        <begin position="3902"/>
        <end position="3984"/>
    </location>
</feature>
<feature type="domain" description="Bacterial Ig" evidence="2">
    <location>
        <begin position="757"/>
        <end position="839"/>
    </location>
</feature>
<feature type="region of interest" description="Disordered" evidence="1">
    <location>
        <begin position="238"/>
        <end position="266"/>
    </location>
</feature>
<dbReference type="InterPro" id="IPR041498">
    <property type="entry name" value="Big_6"/>
</dbReference>
<feature type="domain" description="Bacterial Ig" evidence="2">
    <location>
        <begin position="2797"/>
        <end position="2879"/>
    </location>
</feature>
<feature type="domain" description="Bacterial Ig" evidence="2">
    <location>
        <begin position="2287"/>
        <end position="2369"/>
    </location>
</feature>
<feature type="domain" description="Bacterial Ig" evidence="2">
    <location>
        <begin position="5093"/>
        <end position="5174"/>
    </location>
</feature>
<feature type="domain" description="Bacterial Ig" evidence="2">
    <location>
        <begin position="3647"/>
        <end position="3729"/>
    </location>
</feature>
<accession>A0A7X1W9C7</accession>
<dbReference type="NCBIfam" id="NF033677">
    <property type="entry name" value="biofilm_BapA_N"/>
    <property type="match status" value="1"/>
</dbReference>
<evidence type="ECO:0000313" key="7">
    <source>
        <dbReference type="Proteomes" id="UP000489190"/>
    </source>
</evidence>
<feature type="domain" description="Bacterial Ig" evidence="2">
    <location>
        <begin position="157"/>
        <end position="239"/>
    </location>
</feature>
<feature type="domain" description="Bacterial Ig" evidence="2">
    <location>
        <begin position="4582"/>
        <end position="4664"/>
    </location>
</feature>
<feature type="domain" description="Bacterial Ig" evidence="2">
    <location>
        <begin position="2457"/>
        <end position="2539"/>
    </location>
</feature>
<proteinExistence type="predicted"/>
<feature type="domain" description="Bacterial Ig" evidence="2">
    <location>
        <begin position="327"/>
        <end position="409"/>
    </location>
</feature>
<dbReference type="Pfam" id="PF22783">
    <property type="entry name" value="BapA_N"/>
    <property type="match status" value="1"/>
</dbReference>
<feature type="domain" description="Bacterial Ig" evidence="2">
    <location>
        <begin position="4922"/>
        <end position="5004"/>
    </location>
</feature>
<feature type="domain" description="Bacterial Ig" evidence="2">
    <location>
        <begin position="2542"/>
        <end position="2624"/>
    </location>
</feature>
<feature type="domain" description="Bacterial Ig" evidence="2">
    <location>
        <begin position="3817"/>
        <end position="3899"/>
    </location>
</feature>
<feature type="domain" description="Bacterial Ig" evidence="2">
    <location>
        <begin position="4497"/>
        <end position="4579"/>
    </location>
</feature>
<feature type="domain" description="Bacterial Ig" evidence="2">
    <location>
        <begin position="2882"/>
        <end position="2964"/>
    </location>
</feature>
<dbReference type="Pfam" id="PF17963">
    <property type="entry name" value="Big_9"/>
    <property type="match status" value="1"/>
</dbReference>
<feature type="domain" description="Bacterial Ig" evidence="2">
    <location>
        <begin position="1097"/>
        <end position="1177"/>
    </location>
</feature>
<evidence type="ECO:0000259" key="3">
    <source>
        <dbReference type="Pfam" id="PF22783"/>
    </source>
</evidence>
<feature type="domain" description="Bacterial Ig" evidence="2">
    <location>
        <begin position="3562"/>
        <end position="3644"/>
    </location>
</feature>
<feature type="domain" description="Bacterial Ig" evidence="2">
    <location>
        <begin position="5007"/>
        <end position="5089"/>
    </location>
</feature>
<evidence type="ECO:0000313" key="5">
    <source>
        <dbReference type="EMBL" id="MQT90101.1"/>
    </source>
</evidence>
<organism evidence="4 6">
    <name type="scientific">Pseudomonas helleri</name>
    <dbReference type="NCBI Taxonomy" id="1608996"/>
    <lineage>
        <taxon>Bacteria</taxon>
        <taxon>Pseudomonadati</taxon>
        <taxon>Pseudomonadota</taxon>
        <taxon>Gammaproteobacteria</taxon>
        <taxon>Pseudomonadales</taxon>
        <taxon>Pseudomonadaceae</taxon>
        <taxon>Pseudomonas</taxon>
    </lineage>
</organism>
<sequence length="5881" mass="568952">MKSIVIVDKASGAKSEQALGSLSLKGTSIVKLPFGQESVQSYQQSGNNLVITLKSGETVTIQNFFVTGSDGATNQLVLEGSNGTLLLGQYSSPYSGFTFTQISSLDDLTLAAAGGSADIPNWVLWGLGLLAVGGAAAALSGGGGGGGHHGGDGDTAAPGAPTGISVSNDGLSVIGKGEAGSKVTVKDAAGNVVGTGTVGADGNFKVPLDSSKTNGEKLDVTLTDPSGNQSPVGSVVAPDTTAPEAPTGLTVSPDGQTISGKGEPGSTVTVKDSAGNVIGSGTVGADGNFDITLGTPQNNGQTLDVTLTDPAGNQSPVGSVVAPDTTAPDVPTSLFLATDGVTFSGKGEPGSHVTVKDSANNVVGSGTVGADGNFLITLTSPQSVGQQLNTTLTDAAQNESLPGKFIVTDTDLGSGGQPLAATDLVVSQNGLSISGKGQANNKITVKDAAGNIIGSGTVDADGNFNLSFDTALISGASVNVTLTDSKGQVSPVSSVVYTDTTAPDAPTNLAVSPDGLTLTGKGEVGSTVIVKNASGEQVGTAVVGADGSFEVTLDAAQGNGTTLEVTLTDKAGNVSTATPVVVGEAVAPEAPTGLVVSADGLTVTGKGEVGSTVIVKDAAGLPIGTGVVGADGSFEITLDKAQTNGETLGVTLTNAGGLTSPSISVIAGDTTAPETPTNLAVSDDGLALTGKGEPGSTVTIKDPAGNVIGTGTVGADGTFSITLETAQTNGETLGVTLTDKAGNVSQAGSVVAGDTTAPEAPTGLGVSADGLILSGKGEVGSTVTVKDAAGNVIGSGPVGADGSFEITLDPAQTNGETLAVTQTDAAGNISAGGSVVAGDTTAPAAPTELAVSADGLTLTGKGEIGSTVIVKDAEGLQIGAGVVGADGSFEIILDAAQTNGETLDVTLTDKAGNISQVGSVVAGDTTAPDAPTGLVLSADGLTLTGKGEVGSTVTVKNAEGAVIGSGPVGADGSFEITLDAAQTNGQTLDVTLTDKAGNISAATPVIAGDTTAPAAPTDLAISADGLTLTGKGEINSTVIVKNAAGGQIGVGVVDADGNFSITLDSAQTNGETLNVTLTDAAGNVSLAGSVVAGDTTAPDAPTNIAVSADGLTLTGKGEAGSTVIVKNAAGESVGTAVVGADGSFEVTLDAAQGNGTVLEVTLTDKAGNVSEPTPVLVGEAVAPEAPTGLVVSADGLTVTGKGEIGSTVTVKGPAGNVIGTGVVDVDGNFSVTLDTAQTNGESLGVTLTNAGGLTSPSISVVAGDTTAPDAPTDLVVSADGLALTGKGEAGSTVTIKDAAGTVIGTGPVGADGNFSITLDSAQTNGEALNVTLTDKAGNISAVTPVIAGDTTAPDAPTELAVSVDGLTLSGKGEVGSTVTVKDAAGAVIGSGPVGADGSFEITLDAAQTNGETLNVTLTDKAGNVSAITPVVAGDTTAPAAPTDLAVSIDGLTLTGKGEAGSTVTVKDAAGAVIGSGPVGADGSFEIVLDSAQKNGETLNVTLTDKAGNISAVTPVIAGDTTAPDAPTELAVSVDGLTLSGKGEIGSTVTVKDAAGAVIGSGPVGADGSFEITLDTAQTNGETLNVTLTDKAGNVSQITPVIAGDTTAPDAPTELKVSADGLSLTGKGEAGSTVTVKDAVGAVLGTGPVAADGSFTITLDSAQKNGETLNVTLTDKAGNVSVAAPVVAGDTTAPDAPTNIAVSADGLTLTGKGEVGSTVTVKDSAGLSVGTGVVGADGSFEVILKDAQGNGAILDVTLTDKAGNISPITPVVVGIAVAPDAPTDLAVSVDGLTVTGKGEIGSTVTVKGPAGNVIGTGVVDADGNFSVILDTAQTNGETLGVTLTNAGGLTSPSISVVAGDTTAPDAPADLVVSADGLALTGKGEAGSTVTVKDATGAVIGTGPVAADGSFTITLDTAQKNGETLNVTLTDKAGNISAVTPVIAGDTTAPDAPTELAVSVDGLTLSGKGEVGSTVTVKDAAGAVIGSGPVEADGTFTIALDTAQTNGETLNVTLTDKAGNVSVVTPVIAGDTTAPDAPTELKVSADGLSLTGKGEAGSTVTVKDALGAVIGTGPVAADGSFTIPLDSAQKNGETLNVTLTDKAGNVSAVTPVIAGDTTAPDAPTELAVSVDGLTLSGKGEAGSTVTVKDAAGAVIGSGPVGADGSFEITLDTAQTNGETLNVTLTDKAGNVSAVTPVLAGDTTAPEAPTELAVSVDGLTLTGKGEVGSTVTVKDAAGVVIGSGPVGADGSFEITLDAAQINGETLNVTLTDKAGNVSAVTPVIAGDTTAPEAPTELAVSVDGLTLTGKGEVGSTVTVKDAAGAVIGSGPVGADGSFEITLDTAQANGETLNVTLTDKAGNISAVTPVIAGDTTAPDAPTELKVSIDGLTLTGKGEAGSTVTVKDALGEVIGTGPVAADGSFTITLDSAQKNGEALNVTLTDKAGNVSVVTPVIAGDTTAPDAPTNLAVSGNGLILTGKGEVGSIVIVKDAAGVQVGTGVVGAGGNFEVALDPGQSNGSTLQVTLTDKAGNISTASPVVVGDAVAPDAPTDLSVSVDGLVLDGKGEPGAIVTVKTAAGAVIGSGVVGLDGNFSVALDTAQTNGETLGVTLSSVGGLTSPSVSVVAGDTTAPDAPTELVVSVDGLTLNGKGEPGSTVTVKNAAGAVIGSGPVALDGSFAITLNTAQTNGETLNVTLTDKTGNVSVVTPVIAGDTTAPVAPTELVVSADGLTLSGKGEAGSTVIVKNAAGAQIGTGIVDADGTFTAILDTPQKNGETVNVTLTDKAGNVSASTPVTAGDTTAPAAPTELKVSADGLTLDGKGEAGSTVTVKNALGVQIGTGVVSADGNFAVTLNTAQKNGETLSVTLTDKAGNVSTATPVIAGDTTAPDAPTELKVSLDGLELTGKGEAGSVVTVKNAAGVQIGAGIVGPDGSFTAILDTPQKNGETLNVTLTDKAGNVSAVAPVVAGDTTAPGAPTELKVSVDGLTLSGKGEVGSTVTVKDAAGAVIGSGPVGADGSFEITLDAAQTNGETLNVTLTDKAGNVSAVTPVIAGDTTAPAAPTELKVSVDGLELTGKGEAGSVVTVKNAAGVQIGTAIVGPDGSFTAILDTPQKNGETLNVTLTDKAGNVSAVMPVIAGDTTAPAAPTDLKVSVDGLALTGKGEAGSTVIVKNALGVQVGTGTVGADGSFSAVLDTPQKNGELLNVTLTDKSGNVSAVTPVIAGDTTAPAAPTELKVSVDGLALTGKGEAGSIVIVKNAAGVQIGTGIVGADGAFTAVLDIPQKNGETLNVTLTDKSGNVSAVTPVIAGDTTAPAAPTELKVSVDGLALTGKGEAGSTVIVKNALGVQVGTGTVDADGSFSAVLDTPQKNGELLNVTLTDKAGNVSLPTPVVAGDTTAPAAPTDLDVRVDGLALTGKGEVGSTVTVKNAAGVQVGTGIVGLDGSFTVILAPAQNNGESLNVTLTDKAGNVSLAGVVTAGDTTAPAAPTELKVSADGLALTGKGEAGSTVIVKNALGVQVGSGTVDANGVLTATLDTPQKNGEILNVTLTDKAGNVSLPGVVAAGDTTAPAAPTELKVSLDGLALTGKGEAGSTVIVKNAAGVQVGTGIVGLDGSFIAVLAPAQKNGESLNVTLTDKAGNVSVSTAVVAGDTTAPAAPTELKVSVDGLSLTGKGEAGSTVIVKNAAGVQVGAGTVGEDGSFSAVLTSPQKNGELLNVTLTDKAGNVSLAAPVTAGDTTNPDAPTNLAVSLGGLVLTGKGEPGAAVTVKGLGGVTVGTGFVGADGGFAIVLVPAQGNGQTLDVQLKDAAGNESPIGTVIVGGALAPEAPTDLVVSLDGLTLSGKGEAGLSVTIKNAAGAVIGTGTVGVDGNFAVTLDTAQKNGETLGVTLTNSLDLSSPSVSVEAGDTTAPAAPTGLAVSLDGLLLTGKGEAGSIVTVKNAAGVTIGTGVVGVDGSFSAILDTPQKNGETLNVTLTDKAGNVSVATPVVAGDTTAPAAPTELNVSADGLTLTGKGEAGSTVTIKNAAGVQVGTGTVGADGSLTATLSPAQKNGESLNVTLTDKAGNVSLPTPVVAGDTTAPAAPTELKVSLDGLLLTGKGEAGSTVIVKNAAGQQISTVVVGIDGNFAAVLTPAQKNGETLNVTLTDKAGNVSVVTPVVAGDTTAPAAPTELKVSADGLALTGKGEAGSTVTVKNAAGVAIGTGVVGADGSFSATLNTPQKNGELLNVTLTDKAGNVSLPAPVLAGDTTAPAAPTNLSVSVDGLVLNGKGEPGSTVTVKNAAGVVIGGGLVGLDGSFAAVLTLPQKNGETLSVTQTDVAGNVSVAAPVVAGDTTAPAAPTDLAVSLNGLALTGKGEAGSIVTVKNAAGVQIGTGIVGLDGSFSAVLTSPQKNGETLNVTLTDKAGNVSVAAPVIAGDTTAPAAPTELKVSLDGLALTGKGEAGSIVTVKNAAGAQVGTGVVGVDGSFTAVLNPPQKNGETLNVTLTDKAGNVSVAGDVTAGDTTAPAAPTDLKVSLDGLLLTGKGEAGSTVIVKNAAGQQISTVVVGIDGNFAAVLLTPQKNGETLNVTLTDKAGNVSLPGTVTAGDTTAPAAPNTLAVSADGLSLTGKGEAGSTIVVKNAAGTQIGTGVVGADGSFTATLSPAQKNGESLNVTLTDKAGNVSLPGTVTAGDTTAPAAPTDLKVSLDGLLLTGKGEAGSTVTVKNAAGQQIGTVVVGIDGNFAAVLLTPQKNGESLNVTLTDKAGNVSLPGTVTAGDTTAPAAPNTLAVSADGLSLTGKGEAGSTVVVKNAAGTQVGTGVVGADGSFTATLSPAQKNGESLNVTLTDKAGNVSLPTPVVAGDTTAPAAATDLKVSLDGLLLTGKGEAGSTVIVKNAAGQQISTVVVGIDGNFAAVLLTPQKNGETLNVTLTDKAGNVSVAAPVVAGDTTAPVAPTNLVVSVNGLTLTGKGEAGSTVTVKNAAGVAVGSGTVGADGSFTATLSPAQKNGESLNVTLTDKAGNVSLPTPVLAGDTTAPQAPTELKVSLDGLTLTGKGEVGSIVTVKNAAGVQIGTGLVGANGSFTALLVGPHKNGESLTVTLTDKAGNVSVPAPVLAGDTTPPAIATDLALNADGVTFSGKGEAGSQVTVKDYLGQTIGTGTVNGQGNFTVILNQPRSTGETLNVTLKDGAQNVSLPATYLAIDPGLPGTLTPKAFNDLATAEMVIKPVTTNTGLKDMTVYTLASVGGIIIGGVVKDTQLFTVASGTTGTLNLSSGSADFLKLLGGGVKATLEVSDGKGGWLPVQQGSLGGGLLDLLGIFGSSGSGKVTGLSAGEYRFTFELDLALVKVLSSATAKLSVTEQSLTDFTADAGPAIKGNVITDLGFDGKTDATGTAGPAKVQVMVDGKLVDADIPTGAGTVLQGQYGQLTIFANGNYSYVANGNAANLGKVDSFEYHLVNAAGSSTATLYVRIDSADSNFTWSTTDPSAPGVIVPVANDDVGSTAIRLSPEVGPQVSLPGFGYDLKAVGISLTGSGTGAGGAIVIEANTKGDIAVTAKFSSGSQGLGGTTLILEKFINGAWAAVPQQSFSATSHTFKDLGEGTYRVTASTSILLSLGTKVSIEQKFTPTYLDKFVVGTVTPATGNVLSSTLTGPDKLGSVLTVISVLDKGVFVNAGGEGKVVAGAYGTLTLFADGKYTYTPNAGLTASNVGQVDHFTYKLTSPTGNSDTAELYIRLDSPDRGLVWDDANPGAPAKTATSFAALAVEEHVAAVDHVAATEGHATGEHGDHAVVADTDFTHVDNVAGTDGLLWEGGDAAINLASLIGKVSGIDAIDLNHVSAVDLTLSLEDLVSITGPEGDRLVIQGDDNDSVHLTGNWSSGVAQVENGLEYVIYTSEEDKTHQLWVQNGISVV</sequence>
<feature type="domain" description="Bacterial Ig" evidence="2">
    <location>
        <begin position="1012"/>
        <end position="1094"/>
    </location>
</feature>
<dbReference type="InterPro" id="IPR048051">
    <property type="entry name" value="BapA-like_prefix-like"/>
</dbReference>
<feature type="domain" description="Bacterial Ig" evidence="2">
    <location>
        <begin position="2627"/>
        <end position="2709"/>
    </location>
</feature>
<name>A0A7X1W9C7_9PSED</name>
<protein>
    <submittedName>
        <fullName evidence="4">BapA prefix-like domain-containing protein</fullName>
    </submittedName>
</protein>
<feature type="region of interest" description="Disordered" evidence="1">
    <location>
        <begin position="141"/>
        <end position="161"/>
    </location>
</feature>
<feature type="domain" description="Bacterial Ig" evidence="2">
    <location>
        <begin position="3307"/>
        <end position="3389"/>
    </location>
</feature>
<feature type="domain" description="Bacterial Ig" evidence="2">
    <location>
        <begin position="3733"/>
        <end position="3811"/>
    </location>
</feature>
<dbReference type="EMBL" id="WIWJ01000019">
    <property type="protein sequence ID" value="MQT47547.1"/>
    <property type="molecule type" value="Genomic_DNA"/>
</dbReference>
<dbReference type="NCBIfam" id="NF033510">
    <property type="entry name" value="Ca_tandemer"/>
    <property type="match status" value="58"/>
</dbReference>
<feature type="domain" description="Bacterial Ig" evidence="2">
    <location>
        <begin position="4242"/>
        <end position="4324"/>
    </location>
</feature>
<evidence type="ECO:0000313" key="6">
    <source>
        <dbReference type="Proteomes" id="UP000441404"/>
    </source>
</evidence>
<feature type="domain" description="Bacterial Ig" evidence="2">
    <location>
        <begin position="927"/>
        <end position="1009"/>
    </location>
</feature>
<dbReference type="Gene3D" id="2.60.40.10">
    <property type="entry name" value="Immunoglobulins"/>
    <property type="match status" value="59"/>
</dbReference>
<feature type="domain" description="Bacterial Ig" evidence="2">
    <location>
        <begin position="3222"/>
        <end position="3304"/>
    </location>
</feature>
<feature type="domain" description="Bacterial Ig" evidence="2">
    <location>
        <begin position="4752"/>
        <end position="4834"/>
    </location>
</feature>
<feature type="domain" description="Bacterial Ig" evidence="2">
    <location>
        <begin position="3137"/>
        <end position="3219"/>
    </location>
</feature>
<feature type="domain" description="Bacterial Ig" evidence="2">
    <location>
        <begin position="1437"/>
        <end position="1519"/>
    </location>
</feature>
<gene>
    <name evidence="5" type="ORF">GHO39_13310</name>
    <name evidence="4" type="ORF">GHO40_12505</name>
</gene>
<feature type="domain" description="Bacterial Ig" evidence="2">
    <location>
        <begin position="1267"/>
        <end position="1349"/>
    </location>
</feature>
<dbReference type="Proteomes" id="UP000441404">
    <property type="component" value="Unassembled WGS sequence"/>
</dbReference>
<feature type="domain" description="Bacterial Ig" evidence="2">
    <location>
        <begin position="672"/>
        <end position="754"/>
    </location>
</feature>
<dbReference type="RefSeq" id="WP_153328767.1">
    <property type="nucleotide sequence ID" value="NZ_WIWI01000032.1"/>
</dbReference>
<feature type="domain" description="Bacterial Ig" evidence="2">
    <location>
        <begin position="1692"/>
        <end position="1772"/>
    </location>
</feature>
<feature type="domain" description="Bacterial Ig" evidence="2">
    <location>
        <begin position="1182"/>
        <end position="1264"/>
    </location>
</feature>
<feature type="domain" description="Bacterial Ig" evidence="2">
    <location>
        <begin position="1947"/>
        <end position="2029"/>
    </location>
</feature>
<feature type="domain" description="Bacterial Ig" evidence="2">
    <location>
        <begin position="418"/>
        <end position="499"/>
    </location>
</feature>
<feature type="domain" description="Bacterial Ig" evidence="2">
    <location>
        <begin position="4837"/>
        <end position="4919"/>
    </location>
</feature>
<feature type="domain" description="Bacterial Ig" evidence="2">
    <location>
        <begin position="242"/>
        <end position="324"/>
    </location>
</feature>
<feature type="domain" description="Bacterial Ig" evidence="2">
    <location>
        <begin position="3392"/>
        <end position="3474"/>
    </location>
</feature>
<dbReference type="EMBL" id="WIWI01000032">
    <property type="protein sequence ID" value="MQT90101.1"/>
    <property type="molecule type" value="Genomic_DNA"/>
</dbReference>